<name>A0A8S2G0Q9_9BILA</name>
<comment type="caution">
    <text evidence="1">The sequence shown here is derived from an EMBL/GenBank/DDBJ whole genome shotgun (WGS) entry which is preliminary data.</text>
</comment>
<protein>
    <submittedName>
        <fullName evidence="1">Uncharacterized protein</fullName>
    </submittedName>
</protein>
<evidence type="ECO:0000313" key="3">
    <source>
        <dbReference type="Proteomes" id="UP000677228"/>
    </source>
</evidence>
<sequence>GSRGEKGDGDLSGLCGKADYDDHVYVISYYVKIKEK</sequence>
<dbReference type="AlphaFoldDB" id="A0A8S2G0Q9"/>
<gene>
    <name evidence="1" type="ORF">OVA965_LOCUS41640</name>
    <name evidence="2" type="ORF">TMI583_LOCUS43343</name>
</gene>
<proteinExistence type="predicted"/>
<evidence type="ECO:0000313" key="1">
    <source>
        <dbReference type="EMBL" id="CAF1592659.1"/>
    </source>
</evidence>
<reference evidence="1" key="1">
    <citation type="submission" date="2021-02" db="EMBL/GenBank/DDBJ databases">
        <authorList>
            <person name="Nowell W R."/>
        </authorList>
    </citation>
    <scope>NUCLEOTIDE SEQUENCE</scope>
</reference>
<dbReference type="Proteomes" id="UP000677228">
    <property type="component" value="Unassembled WGS sequence"/>
</dbReference>
<organism evidence="1 3">
    <name type="scientific">Didymodactylos carnosus</name>
    <dbReference type="NCBI Taxonomy" id="1234261"/>
    <lineage>
        <taxon>Eukaryota</taxon>
        <taxon>Metazoa</taxon>
        <taxon>Spiralia</taxon>
        <taxon>Gnathifera</taxon>
        <taxon>Rotifera</taxon>
        <taxon>Eurotatoria</taxon>
        <taxon>Bdelloidea</taxon>
        <taxon>Philodinida</taxon>
        <taxon>Philodinidae</taxon>
        <taxon>Didymodactylos</taxon>
    </lineage>
</organism>
<dbReference type="EMBL" id="CAJNOK010048599">
    <property type="protein sequence ID" value="CAF1592659.1"/>
    <property type="molecule type" value="Genomic_DNA"/>
</dbReference>
<dbReference type="Proteomes" id="UP000682733">
    <property type="component" value="Unassembled WGS sequence"/>
</dbReference>
<dbReference type="EMBL" id="CAJOBA010072079">
    <property type="protein sequence ID" value="CAF4397462.1"/>
    <property type="molecule type" value="Genomic_DNA"/>
</dbReference>
<feature type="non-terminal residue" evidence="1">
    <location>
        <position position="1"/>
    </location>
</feature>
<accession>A0A8S2G0Q9</accession>
<evidence type="ECO:0000313" key="2">
    <source>
        <dbReference type="EMBL" id="CAF4397462.1"/>
    </source>
</evidence>